<organism evidence="1 2">
    <name type="scientific">Algimonas porphyrae</name>
    <dbReference type="NCBI Taxonomy" id="1128113"/>
    <lineage>
        <taxon>Bacteria</taxon>
        <taxon>Pseudomonadati</taxon>
        <taxon>Pseudomonadota</taxon>
        <taxon>Alphaproteobacteria</taxon>
        <taxon>Maricaulales</taxon>
        <taxon>Robiginitomaculaceae</taxon>
        <taxon>Algimonas</taxon>
    </lineage>
</organism>
<protein>
    <submittedName>
        <fullName evidence="1">Uncharacterized protein</fullName>
    </submittedName>
</protein>
<keyword evidence="2" id="KW-1185">Reference proteome</keyword>
<proteinExistence type="predicted"/>
<evidence type="ECO:0000313" key="1">
    <source>
        <dbReference type="EMBL" id="GLQ20844.1"/>
    </source>
</evidence>
<reference evidence="1" key="1">
    <citation type="journal article" date="2014" name="Int. J. Syst. Evol. Microbiol.">
        <title>Complete genome of a new Firmicutes species belonging to the dominant human colonic microbiota ('Ruminococcus bicirculans') reveals two chromosomes and a selective capacity to utilize plant glucans.</title>
        <authorList>
            <consortium name="NISC Comparative Sequencing Program"/>
            <person name="Wegmann U."/>
            <person name="Louis P."/>
            <person name="Goesmann A."/>
            <person name="Henrissat B."/>
            <person name="Duncan S.H."/>
            <person name="Flint H.J."/>
        </authorList>
    </citation>
    <scope>NUCLEOTIDE SEQUENCE</scope>
    <source>
        <strain evidence="1">NBRC 108216</strain>
    </source>
</reference>
<comment type="caution">
    <text evidence="1">The sequence shown here is derived from an EMBL/GenBank/DDBJ whole genome shotgun (WGS) entry which is preliminary data.</text>
</comment>
<evidence type="ECO:0000313" key="2">
    <source>
        <dbReference type="Proteomes" id="UP001161390"/>
    </source>
</evidence>
<gene>
    <name evidence="1" type="ORF">GCM10007854_17990</name>
</gene>
<accession>A0ABQ5V0Z9</accession>
<reference evidence="1" key="2">
    <citation type="submission" date="2023-01" db="EMBL/GenBank/DDBJ databases">
        <title>Draft genome sequence of Algimonas porphyrae strain NBRC 108216.</title>
        <authorList>
            <person name="Sun Q."/>
            <person name="Mori K."/>
        </authorList>
    </citation>
    <scope>NUCLEOTIDE SEQUENCE</scope>
    <source>
        <strain evidence="1">NBRC 108216</strain>
    </source>
</reference>
<dbReference type="EMBL" id="BSNJ01000003">
    <property type="protein sequence ID" value="GLQ20844.1"/>
    <property type="molecule type" value="Genomic_DNA"/>
</dbReference>
<name>A0ABQ5V0Z9_9PROT</name>
<sequence length="67" mass="7408">MQIWLLASAINALITQLFLTVIPAKALAPARHTEGYAPLVSVTDESKKAWKWEGVDRVVEASCTRLK</sequence>
<dbReference type="Proteomes" id="UP001161390">
    <property type="component" value="Unassembled WGS sequence"/>
</dbReference>